<protein>
    <submittedName>
        <fullName evidence="2">Uncharacterized protein</fullName>
    </submittedName>
</protein>
<name>A0AAW1JDJ1_POPJA</name>
<evidence type="ECO:0000313" key="3">
    <source>
        <dbReference type="Proteomes" id="UP001458880"/>
    </source>
</evidence>
<accession>A0AAW1JDJ1</accession>
<gene>
    <name evidence="2" type="ORF">QE152_g30920</name>
</gene>
<evidence type="ECO:0000313" key="2">
    <source>
        <dbReference type="EMBL" id="KAK9700939.1"/>
    </source>
</evidence>
<evidence type="ECO:0000256" key="1">
    <source>
        <dbReference type="SAM" id="MobiDB-lite"/>
    </source>
</evidence>
<dbReference type="EMBL" id="JASPKY010000426">
    <property type="protein sequence ID" value="KAK9700939.1"/>
    <property type="molecule type" value="Genomic_DNA"/>
</dbReference>
<feature type="compositionally biased region" description="Low complexity" evidence="1">
    <location>
        <begin position="73"/>
        <end position="97"/>
    </location>
</feature>
<feature type="region of interest" description="Disordered" evidence="1">
    <location>
        <begin position="73"/>
        <end position="117"/>
    </location>
</feature>
<dbReference type="Proteomes" id="UP001458880">
    <property type="component" value="Unassembled WGS sequence"/>
</dbReference>
<sequence length="138" mass="15578">MFMRTIESSYVAAQSDERDHIDFMVKNNVKYIFSYIELVDIIDSVIESGIICEFHWDSHRISFTFFWRPGQPVPSAAAASVPSTSGPGPSSAQTSAPPASPEERTPTGQVPPRTVPSVPDRIRLRRFYRIHRNRLVAE</sequence>
<reference evidence="2 3" key="1">
    <citation type="journal article" date="2024" name="BMC Genomics">
        <title>De novo assembly and annotation of Popillia japonica's genome with initial clues to its potential as an invasive pest.</title>
        <authorList>
            <person name="Cucini C."/>
            <person name="Boschi S."/>
            <person name="Funari R."/>
            <person name="Cardaioli E."/>
            <person name="Iannotti N."/>
            <person name="Marturano G."/>
            <person name="Paoli F."/>
            <person name="Bruttini M."/>
            <person name="Carapelli A."/>
            <person name="Frati F."/>
            <person name="Nardi F."/>
        </authorList>
    </citation>
    <scope>NUCLEOTIDE SEQUENCE [LARGE SCALE GENOMIC DNA]</scope>
    <source>
        <strain evidence="2">DMR45628</strain>
    </source>
</reference>
<organism evidence="2 3">
    <name type="scientific">Popillia japonica</name>
    <name type="common">Japanese beetle</name>
    <dbReference type="NCBI Taxonomy" id="7064"/>
    <lineage>
        <taxon>Eukaryota</taxon>
        <taxon>Metazoa</taxon>
        <taxon>Ecdysozoa</taxon>
        <taxon>Arthropoda</taxon>
        <taxon>Hexapoda</taxon>
        <taxon>Insecta</taxon>
        <taxon>Pterygota</taxon>
        <taxon>Neoptera</taxon>
        <taxon>Endopterygota</taxon>
        <taxon>Coleoptera</taxon>
        <taxon>Polyphaga</taxon>
        <taxon>Scarabaeiformia</taxon>
        <taxon>Scarabaeidae</taxon>
        <taxon>Rutelinae</taxon>
        <taxon>Popillia</taxon>
    </lineage>
</organism>
<keyword evidence="3" id="KW-1185">Reference proteome</keyword>
<comment type="caution">
    <text evidence="2">The sequence shown here is derived from an EMBL/GenBank/DDBJ whole genome shotgun (WGS) entry which is preliminary data.</text>
</comment>
<proteinExistence type="predicted"/>
<dbReference type="AlphaFoldDB" id="A0AAW1JDJ1"/>